<dbReference type="CDD" id="cd11378">
    <property type="entry name" value="DUF296"/>
    <property type="match status" value="1"/>
</dbReference>
<dbReference type="PROSITE" id="PS51742">
    <property type="entry name" value="PPC"/>
    <property type="match status" value="1"/>
</dbReference>
<evidence type="ECO:0000259" key="1">
    <source>
        <dbReference type="PROSITE" id="PS51742"/>
    </source>
</evidence>
<dbReference type="PaxDb" id="469381-Dpep_0515"/>
<dbReference type="Gene3D" id="3.30.1330.80">
    <property type="entry name" value="Hypothetical protein, similar to alpha- acetolactate decarboxylase, domain 2"/>
    <property type="match status" value="1"/>
</dbReference>
<dbReference type="PANTHER" id="PTHR34988:SF1">
    <property type="entry name" value="DNA-BINDING PROTEIN"/>
    <property type="match status" value="1"/>
</dbReference>
<gene>
    <name evidence="2" type="ORF">Dpep_0515</name>
</gene>
<dbReference type="SUPFAM" id="SSF117856">
    <property type="entry name" value="AF0104/ALDC/Ptd012-like"/>
    <property type="match status" value="1"/>
</dbReference>
<dbReference type="Proteomes" id="UP000006427">
    <property type="component" value="Unassembled WGS sequence"/>
</dbReference>
<protein>
    <recommendedName>
        <fullName evidence="1">PPC domain-containing protein</fullName>
    </recommendedName>
</protein>
<dbReference type="Pfam" id="PF03479">
    <property type="entry name" value="PCC"/>
    <property type="match status" value="1"/>
</dbReference>
<accession>D2Z4Y6</accession>
<dbReference type="EMBL" id="ABTR02000001">
    <property type="protein sequence ID" value="EFC90545.1"/>
    <property type="molecule type" value="Genomic_DNA"/>
</dbReference>
<comment type="caution">
    <text evidence="2">The sequence shown here is derived from an EMBL/GenBank/DDBJ whole genome shotgun (WGS) entry which is preliminary data.</text>
</comment>
<dbReference type="OrthoDB" id="9791702at2"/>
<dbReference type="RefSeq" id="WP_005659339.1">
    <property type="nucleotide sequence ID" value="NZ_ABTR02000001.1"/>
</dbReference>
<reference evidence="2 3" key="1">
    <citation type="journal article" date="2010" name="Stand. Genomic Sci.">
        <title>Permanent draft genome sequence of Dethiosulfovibrio peptidovorans type strain (SEBR 4207).</title>
        <authorList>
            <person name="Labutti K."/>
            <person name="Mayilraj S."/>
            <person name="Clum A."/>
            <person name="Lucas S."/>
            <person name="Glavina Del Rio T."/>
            <person name="Nolan M."/>
            <person name="Tice H."/>
            <person name="Cheng J.F."/>
            <person name="Pitluck S."/>
            <person name="Liolios K."/>
            <person name="Ivanova N."/>
            <person name="Mavromatis K."/>
            <person name="Mikhailova N."/>
            <person name="Pati A."/>
            <person name="Goodwin L."/>
            <person name="Chen A."/>
            <person name="Palaniappan K."/>
            <person name="Land M."/>
            <person name="Hauser L."/>
            <person name="Chang Y.J."/>
            <person name="Jeffries C.D."/>
            <person name="Rohde M."/>
            <person name="Spring S."/>
            <person name="Goker M."/>
            <person name="Woyke T."/>
            <person name="Bristow J."/>
            <person name="Eisen J.A."/>
            <person name="Markowitz V."/>
            <person name="Hugenholtz P."/>
            <person name="Kyrpides N.C."/>
            <person name="Klenk H.P."/>
            <person name="Lapidus A."/>
        </authorList>
    </citation>
    <scope>NUCLEOTIDE SEQUENCE [LARGE SCALE GENOMIC DNA]</scope>
    <source>
        <strain evidence="2 3">DSM 11002</strain>
    </source>
</reference>
<dbReference type="AlphaFoldDB" id="D2Z4Y6"/>
<feature type="domain" description="PPC" evidence="1">
    <location>
        <begin position="9"/>
        <end position="156"/>
    </location>
</feature>
<dbReference type="PANTHER" id="PTHR34988">
    <property type="entry name" value="PROTEIN, PUTATIVE-RELATED"/>
    <property type="match status" value="1"/>
</dbReference>
<evidence type="ECO:0000313" key="2">
    <source>
        <dbReference type="EMBL" id="EFC90545.1"/>
    </source>
</evidence>
<organism evidence="2 3">
    <name type="scientific">Dethiosulfovibrio peptidovorans DSM 11002</name>
    <dbReference type="NCBI Taxonomy" id="469381"/>
    <lineage>
        <taxon>Bacteria</taxon>
        <taxon>Thermotogati</taxon>
        <taxon>Synergistota</taxon>
        <taxon>Synergistia</taxon>
        <taxon>Synergistales</taxon>
        <taxon>Dethiosulfovibrionaceae</taxon>
        <taxon>Dethiosulfovibrio</taxon>
    </lineage>
</organism>
<dbReference type="eggNOG" id="COG1661">
    <property type="taxonomic scope" value="Bacteria"/>
</dbReference>
<evidence type="ECO:0000313" key="3">
    <source>
        <dbReference type="Proteomes" id="UP000006427"/>
    </source>
</evidence>
<proteinExistence type="predicted"/>
<dbReference type="STRING" id="469381.Dpep_0515"/>
<keyword evidence="3" id="KW-1185">Reference proteome</keyword>
<name>D2Z4Y6_9BACT</name>
<sequence>MGTFEAATPRGARRIAVRITPGSDLFQGIRDVCRHFGITCASVESALGSLASATVVCISDDSESPSGASYKEPTHIEAPMELVALCGTVGAMDGETSIHLHGTVALDEKTPYCGHLVDDGKNTVLATVEMQIVELIGMNWVRRHDPETGFTLFKPEDSRYPDIGEPGR</sequence>
<dbReference type="InterPro" id="IPR005175">
    <property type="entry name" value="PPC_dom"/>
</dbReference>